<evidence type="ECO:0000259" key="3">
    <source>
        <dbReference type="PROSITE" id="PS51272"/>
    </source>
</evidence>
<reference evidence="4 5" key="1">
    <citation type="submission" date="2023-05" db="EMBL/GenBank/DDBJ databases">
        <title>Draft genome of Paenibacillus sp. CCS26.</title>
        <authorList>
            <person name="Akita H."/>
            <person name="Shinto Y."/>
            <person name="Kimura Z."/>
        </authorList>
    </citation>
    <scope>NUCLEOTIDE SEQUENCE [LARGE SCALE GENOMIC DNA]</scope>
    <source>
        <strain evidence="4 5">CCS26</strain>
    </source>
</reference>
<dbReference type="InterPro" id="IPR001119">
    <property type="entry name" value="SLH_dom"/>
</dbReference>
<gene>
    <name evidence="4" type="ORF">PghCCS26_50550</name>
</gene>
<dbReference type="InterPro" id="IPR051465">
    <property type="entry name" value="Cell_Envelope_Struct_Comp"/>
</dbReference>
<comment type="caution">
    <text evidence="4">The sequence shown here is derived from an EMBL/GenBank/DDBJ whole genome shotgun (WGS) entry which is preliminary data.</text>
</comment>
<evidence type="ECO:0000256" key="1">
    <source>
        <dbReference type="SAM" id="MobiDB-lite"/>
    </source>
</evidence>
<evidence type="ECO:0000313" key="5">
    <source>
        <dbReference type="Proteomes" id="UP001285921"/>
    </source>
</evidence>
<dbReference type="PANTHER" id="PTHR43308:SF5">
    <property type="entry name" value="S-LAYER PROTEIN _ PEPTIDOGLYCAN ENDO-BETA-N-ACETYLGLUCOSAMINIDASE"/>
    <property type="match status" value="1"/>
</dbReference>
<feature type="region of interest" description="Disordered" evidence="1">
    <location>
        <begin position="142"/>
        <end position="188"/>
    </location>
</feature>
<dbReference type="PROSITE" id="PS51272">
    <property type="entry name" value="SLH"/>
    <property type="match status" value="3"/>
</dbReference>
<proteinExistence type="predicted"/>
<name>A0ABQ6NV35_9BACL</name>
<evidence type="ECO:0000313" key="4">
    <source>
        <dbReference type="EMBL" id="GMK47925.1"/>
    </source>
</evidence>
<feature type="domain" description="SLH" evidence="3">
    <location>
        <begin position="505"/>
        <end position="561"/>
    </location>
</feature>
<feature type="compositionally biased region" description="Polar residues" evidence="1">
    <location>
        <begin position="149"/>
        <end position="164"/>
    </location>
</feature>
<feature type="domain" description="SLH" evidence="3">
    <location>
        <begin position="379"/>
        <end position="442"/>
    </location>
</feature>
<dbReference type="Pfam" id="PF00395">
    <property type="entry name" value="SLH"/>
    <property type="match status" value="3"/>
</dbReference>
<dbReference type="Proteomes" id="UP001285921">
    <property type="component" value="Unassembled WGS sequence"/>
</dbReference>
<protein>
    <recommendedName>
        <fullName evidence="3">SLH domain-containing protein</fullName>
    </recommendedName>
</protein>
<feature type="compositionally biased region" description="Gly residues" evidence="1">
    <location>
        <begin position="168"/>
        <end position="182"/>
    </location>
</feature>
<dbReference type="SUPFAM" id="SSF49384">
    <property type="entry name" value="Carbohydrate-binding domain"/>
    <property type="match status" value="1"/>
</dbReference>
<keyword evidence="5" id="KW-1185">Reference proteome</keyword>
<keyword evidence="2" id="KW-0732">Signal</keyword>
<feature type="domain" description="SLH" evidence="3">
    <location>
        <begin position="443"/>
        <end position="502"/>
    </location>
</feature>
<organism evidence="4 5">
    <name type="scientific">Paenibacillus glycanilyticus</name>
    <dbReference type="NCBI Taxonomy" id="126569"/>
    <lineage>
        <taxon>Bacteria</taxon>
        <taxon>Bacillati</taxon>
        <taxon>Bacillota</taxon>
        <taxon>Bacilli</taxon>
        <taxon>Bacillales</taxon>
        <taxon>Paenibacillaceae</taxon>
        <taxon>Paenibacillus</taxon>
    </lineage>
</organism>
<evidence type="ECO:0000256" key="2">
    <source>
        <dbReference type="SAM" id="SignalP"/>
    </source>
</evidence>
<feature type="signal peptide" evidence="2">
    <location>
        <begin position="1"/>
        <end position="26"/>
    </location>
</feature>
<dbReference type="EMBL" id="BTCL01000024">
    <property type="protein sequence ID" value="GMK47925.1"/>
    <property type="molecule type" value="Genomic_DNA"/>
</dbReference>
<feature type="chain" id="PRO_5046850859" description="SLH domain-containing protein" evidence="2">
    <location>
        <begin position="27"/>
        <end position="561"/>
    </location>
</feature>
<sequence>MMKKKLLAGLLFICFLVLPFNALAFAADSSTVQFSKQAIEVDKNASSFSVDLVLNSQTPFSSAEFGIKTDSHVQLKSVTYSQAIGSASQVSLKEKNGISYFGFFDTSNHFSGSFTACTLTFTYTDSAAAVVTLAETTLTRLTGTGGATSESLTPNQTLQITRSASNTPGGGTPDPGNGGNTGGSDSNVYTHVIDNTKALEALEHATPNSQNIKTVSFEVKSTDVGGAKEIAFQLPYSLFNADEKRQVEIHTPFGTVTIPDHVIPAGQLGSAQSLTLRVKQVDPATLPASAQQQAGSRPVLELHFELDGKAIEWKNEQAPVQVVLPFTLSPTEKVNADLIVAAYIDSNGKLQIVPTGRFHAEKGEMSFSTTHFSLYTIVNGSKAFKDTTSSWARQDIEALAIRGIINGTTADTFSPNANITRADFTKLLVGVLAKHAESTGAGFKDVTSKAYYYEAVMTAQALGLASGSGDGKFNPGASISRQDMMVLLDRAFTVAGHPLMETAALSGYKDAAKVAAYAKPSVEKLIASGIINGSNGYLTPQNNLTRAEAAKVLHLLYNELY</sequence>
<dbReference type="InterPro" id="IPR008965">
    <property type="entry name" value="CBM2/CBM3_carb-bd_dom_sf"/>
</dbReference>
<accession>A0ABQ6NV35</accession>
<dbReference type="PANTHER" id="PTHR43308">
    <property type="entry name" value="OUTER MEMBRANE PROTEIN ALPHA-RELATED"/>
    <property type="match status" value="1"/>
</dbReference>